<feature type="compositionally biased region" description="Acidic residues" evidence="1">
    <location>
        <begin position="39"/>
        <end position="68"/>
    </location>
</feature>
<feature type="region of interest" description="Disordered" evidence="1">
    <location>
        <begin position="236"/>
        <end position="258"/>
    </location>
</feature>
<dbReference type="RefSeq" id="WP_251584921.1">
    <property type="nucleotide sequence ID" value="NZ_JBHTKX010000001.1"/>
</dbReference>
<reference evidence="3" key="1">
    <citation type="journal article" date="2019" name="Int. J. Syst. Evol. Microbiol.">
        <title>The Global Catalogue of Microorganisms (GCM) 10K type strain sequencing project: providing services to taxonomists for standard genome sequencing and annotation.</title>
        <authorList>
            <consortium name="The Broad Institute Genomics Platform"/>
            <consortium name="The Broad Institute Genome Sequencing Center for Infectious Disease"/>
            <person name="Wu L."/>
            <person name="Ma J."/>
        </authorList>
    </citation>
    <scope>NUCLEOTIDE SEQUENCE [LARGE SCALE GENOMIC DNA]</scope>
    <source>
        <strain evidence="3">CCUG 53519</strain>
    </source>
</reference>
<keyword evidence="3" id="KW-1185">Reference proteome</keyword>
<comment type="caution">
    <text evidence="2">The sequence shown here is derived from an EMBL/GenBank/DDBJ whole genome shotgun (WGS) entry which is preliminary data.</text>
</comment>
<proteinExistence type="predicted"/>
<feature type="region of interest" description="Disordered" evidence="1">
    <location>
        <begin position="39"/>
        <end position="73"/>
    </location>
</feature>
<evidence type="ECO:0000313" key="3">
    <source>
        <dbReference type="Proteomes" id="UP001597169"/>
    </source>
</evidence>
<organism evidence="2 3">
    <name type="scientific">Paenibacillus provencensis</name>
    <dbReference type="NCBI Taxonomy" id="441151"/>
    <lineage>
        <taxon>Bacteria</taxon>
        <taxon>Bacillati</taxon>
        <taxon>Bacillota</taxon>
        <taxon>Bacilli</taxon>
        <taxon>Bacillales</taxon>
        <taxon>Paenibacillaceae</taxon>
        <taxon>Paenibacillus</taxon>
    </lineage>
</organism>
<gene>
    <name evidence="2" type="ORF">ACFQ3J_00370</name>
</gene>
<sequence>MPTLEEFRNNSGEFAEETAEVQDAAVQQTVDVPDEEVIEEQDIDLDDNEEQFEDNSELDTDVFEEDVPELSPKEKTAFERRLERERRKLEEELGKQYEEKYSKHNSVIQKLGGDPEKIEEYLEQQRMQQEVSAQAQQMADFNGWDQEQTQWYINDQMQKRQADIQQQQLQRELQELRLANEINDLRDNPDFPGIISMKKDISEMVSKSNGTLTVSQAYWALGGENRAKQMKREAEQRNAMQRRSRVVAKDNPTAASTEQAIPSNVLAEAKRMGMSEKEVRELMSFEAKNINEYRQKKRK</sequence>
<evidence type="ECO:0000256" key="1">
    <source>
        <dbReference type="SAM" id="MobiDB-lite"/>
    </source>
</evidence>
<name>A0ABW3PPL6_9BACL</name>
<protein>
    <recommendedName>
        <fullName evidence="4">Scaffolding protein</fullName>
    </recommendedName>
</protein>
<evidence type="ECO:0000313" key="2">
    <source>
        <dbReference type="EMBL" id="MFD1126628.1"/>
    </source>
</evidence>
<evidence type="ECO:0008006" key="4">
    <source>
        <dbReference type="Google" id="ProtNLM"/>
    </source>
</evidence>
<accession>A0ABW3PPL6</accession>
<dbReference type="EMBL" id="JBHTKX010000001">
    <property type="protein sequence ID" value="MFD1126628.1"/>
    <property type="molecule type" value="Genomic_DNA"/>
</dbReference>
<dbReference type="Proteomes" id="UP001597169">
    <property type="component" value="Unassembled WGS sequence"/>
</dbReference>